<evidence type="ECO:0000313" key="2">
    <source>
        <dbReference type="Proteomes" id="UP000356253"/>
    </source>
</evidence>
<dbReference type="EMBL" id="CABVMM010000008">
    <property type="protein sequence ID" value="VVV01058.1"/>
    <property type="molecule type" value="Genomic_DNA"/>
</dbReference>
<sequence length="189" mass="22262">MCRYGINSYKPHYACFECRKTFKRRLLIDIDGNIAYTKVWENQPYNCPECGGMMANMGLDFESPKKSDLKAWNHMKDLFETGITFHSCGCTGPGYIPKEKPTLIDFLNEKKEIYIENLRFWMTRIEPQTESEKSKDWDKNSHFLFNLPSEFKTGTKKKRKTDLKKAVEYWTEKVNLIEENIKKTIGNNT</sequence>
<comment type="caution">
    <text evidence="1">The sequence shown here is derived from an EMBL/GenBank/DDBJ whole genome shotgun (WGS) entry which is preliminary data.</text>
</comment>
<accession>A0AC61YAZ6</accession>
<evidence type="ECO:0000313" key="1">
    <source>
        <dbReference type="EMBL" id="VVV01058.1"/>
    </source>
</evidence>
<keyword evidence="2" id="KW-1185">Reference proteome</keyword>
<protein>
    <submittedName>
        <fullName evidence="1">Uncharacterized protein</fullName>
    </submittedName>
</protein>
<dbReference type="Proteomes" id="UP000356253">
    <property type="component" value="Unassembled WGS sequence"/>
</dbReference>
<name>A0AC61YAZ6_9FLAO</name>
<proteinExistence type="predicted"/>
<organism evidence="1 2">
    <name type="scientific">Mesonia oceanica</name>
    <dbReference type="NCBI Taxonomy" id="2687242"/>
    <lineage>
        <taxon>Bacteria</taxon>
        <taxon>Pseudomonadati</taxon>
        <taxon>Bacteroidota</taxon>
        <taxon>Flavobacteriia</taxon>
        <taxon>Flavobacteriales</taxon>
        <taxon>Flavobacteriaceae</taxon>
        <taxon>Mesonia</taxon>
    </lineage>
</organism>
<gene>
    <name evidence="1" type="ORF">FVB9532_02336</name>
</gene>
<reference evidence="1" key="1">
    <citation type="submission" date="2019-09" db="EMBL/GenBank/DDBJ databases">
        <authorList>
            <person name="Rodrigo-Torres L."/>
            <person name="Arahal R. D."/>
            <person name="Lucena T."/>
        </authorList>
    </citation>
    <scope>NUCLEOTIDE SEQUENCE</scope>
    <source>
        <strain evidence="1">ISS653</strain>
    </source>
</reference>